<gene>
    <name evidence="8" type="ORF">EAH_00063850</name>
</gene>
<dbReference type="InterPro" id="IPR039678">
    <property type="entry name" value="CTNNBL1"/>
</dbReference>
<evidence type="ECO:0000313" key="8">
    <source>
        <dbReference type="EMBL" id="CDI77399.1"/>
    </source>
</evidence>
<comment type="subcellular location">
    <subcellularLocation>
        <location evidence="1">Nucleus</location>
    </subcellularLocation>
</comment>
<organism evidence="8 9">
    <name type="scientific">Eimeria acervulina</name>
    <name type="common">Coccidian parasite</name>
    <dbReference type="NCBI Taxonomy" id="5801"/>
    <lineage>
        <taxon>Eukaryota</taxon>
        <taxon>Sar</taxon>
        <taxon>Alveolata</taxon>
        <taxon>Apicomplexa</taxon>
        <taxon>Conoidasida</taxon>
        <taxon>Coccidia</taxon>
        <taxon>Eucoccidiorida</taxon>
        <taxon>Eimeriorina</taxon>
        <taxon>Eimeriidae</taxon>
        <taxon>Eimeria</taxon>
    </lineage>
</organism>
<keyword evidence="2" id="KW-0597">Phosphoprotein</keyword>
<evidence type="ECO:0000313" key="9">
    <source>
        <dbReference type="Proteomes" id="UP000018050"/>
    </source>
</evidence>
<dbReference type="GO" id="GO:0005681">
    <property type="term" value="C:spliceosomal complex"/>
    <property type="evidence" value="ECO:0007669"/>
    <property type="project" value="TreeGrafter"/>
</dbReference>
<dbReference type="PANTHER" id="PTHR14978:SF0">
    <property type="entry name" value="BETA-CATENIN-LIKE PROTEIN 1"/>
    <property type="match status" value="1"/>
</dbReference>
<dbReference type="PANTHER" id="PTHR14978">
    <property type="entry name" value="BETA-CATENIN-LIKE PROTEIN 1 NUCLEAR ASSOCIATED PROTEIN"/>
    <property type="match status" value="1"/>
</dbReference>
<evidence type="ECO:0000256" key="2">
    <source>
        <dbReference type="ARBA" id="ARBA00022553"/>
    </source>
</evidence>
<protein>
    <submittedName>
        <fullName evidence="8">Nuclear associated protein, putative</fullName>
    </submittedName>
</protein>
<evidence type="ECO:0000256" key="5">
    <source>
        <dbReference type="ARBA" id="ARBA00023242"/>
    </source>
</evidence>
<keyword evidence="5" id="KW-0539">Nucleus</keyword>
<dbReference type="Pfam" id="PF08216">
    <property type="entry name" value="CTNNBL"/>
    <property type="match status" value="1"/>
</dbReference>
<name>U6GFN6_EIMAC</name>
<dbReference type="EMBL" id="HG670654">
    <property type="protein sequence ID" value="CDI77399.1"/>
    <property type="molecule type" value="Genomic_DNA"/>
</dbReference>
<proteinExistence type="predicted"/>
<reference evidence="8" key="2">
    <citation type="submission" date="2013-10" db="EMBL/GenBank/DDBJ databases">
        <authorList>
            <person name="Aslett M."/>
        </authorList>
    </citation>
    <scope>NUCLEOTIDE SEQUENCE [LARGE SCALE GENOMIC DNA]</scope>
    <source>
        <strain evidence="8">Houghton</strain>
    </source>
</reference>
<dbReference type="Gene3D" id="1.25.10.10">
    <property type="entry name" value="Leucine-rich Repeat Variant"/>
    <property type="match status" value="1"/>
</dbReference>
<dbReference type="SMART" id="SM01156">
    <property type="entry name" value="DUF1716"/>
    <property type="match status" value="1"/>
</dbReference>
<dbReference type="RefSeq" id="XP_013252235.1">
    <property type="nucleotide sequence ID" value="XM_013396781.1"/>
</dbReference>
<keyword evidence="4" id="KW-0175">Coiled coil</keyword>
<dbReference type="VEuPathDB" id="ToxoDB:EAH_00063850"/>
<feature type="domain" description="Beta-catenin-like protein 1 N-terminal" evidence="7">
    <location>
        <begin position="67"/>
        <end position="131"/>
    </location>
</feature>
<accession>U6GFN6</accession>
<dbReference type="AlphaFoldDB" id="U6GFN6"/>
<feature type="region of interest" description="Disordered" evidence="6">
    <location>
        <begin position="1"/>
        <end position="66"/>
    </location>
</feature>
<sequence length="131" mass="14336">MELEEIIKPYTLAPEEAKRKGTDTAQSAAGGAKRQHTESSGAASFSASATETGGGTAGKISLENLPDEIDAEDVEKILEQADEVHVEEITEASIRRCAAQLERRIKKNQHDRIKFASNPEKWVKSEVDLML</sequence>
<evidence type="ECO:0000259" key="7">
    <source>
        <dbReference type="SMART" id="SM01156"/>
    </source>
</evidence>
<evidence type="ECO:0000256" key="3">
    <source>
        <dbReference type="ARBA" id="ARBA00022737"/>
    </source>
</evidence>
<feature type="compositionally biased region" description="Low complexity" evidence="6">
    <location>
        <begin position="38"/>
        <end position="51"/>
    </location>
</feature>
<evidence type="ECO:0000256" key="6">
    <source>
        <dbReference type="SAM" id="MobiDB-lite"/>
    </source>
</evidence>
<keyword evidence="3" id="KW-0677">Repeat</keyword>
<keyword evidence="9" id="KW-1185">Reference proteome</keyword>
<dbReference type="Proteomes" id="UP000018050">
    <property type="component" value="Unassembled WGS sequence"/>
</dbReference>
<evidence type="ECO:0000256" key="1">
    <source>
        <dbReference type="ARBA" id="ARBA00004123"/>
    </source>
</evidence>
<dbReference type="OrthoDB" id="330369at2759"/>
<dbReference type="InterPro" id="IPR013180">
    <property type="entry name" value="CTNNBL1_N"/>
</dbReference>
<evidence type="ECO:0000256" key="4">
    <source>
        <dbReference type="ARBA" id="ARBA00023054"/>
    </source>
</evidence>
<reference evidence="8" key="1">
    <citation type="submission" date="2013-10" db="EMBL/GenBank/DDBJ databases">
        <title>Genomic analysis of the causative agents of coccidiosis in chickens.</title>
        <authorList>
            <person name="Reid A.J."/>
            <person name="Blake D."/>
            <person name="Billington K."/>
            <person name="Browne H."/>
            <person name="Dunn M."/>
            <person name="Hung S."/>
            <person name="Kawahara F."/>
            <person name="Miranda-Saavedra D."/>
            <person name="Mourier T."/>
            <person name="Nagra H."/>
            <person name="Otto T.D."/>
            <person name="Rawlings N."/>
            <person name="Sanchez A."/>
            <person name="Sanders M."/>
            <person name="Subramaniam C."/>
            <person name="Tay Y."/>
            <person name="Dear P."/>
            <person name="Doerig C."/>
            <person name="Gruber A."/>
            <person name="Parkinson J."/>
            <person name="Shirley M."/>
            <person name="Wan K.L."/>
            <person name="Berriman M."/>
            <person name="Tomley F."/>
            <person name="Pain A."/>
        </authorList>
    </citation>
    <scope>NUCLEOTIDE SEQUENCE [LARGE SCALE GENOMIC DNA]</scope>
    <source>
        <strain evidence="8">Houghton</strain>
    </source>
</reference>
<dbReference type="GeneID" id="25274455"/>
<dbReference type="InterPro" id="IPR011989">
    <property type="entry name" value="ARM-like"/>
</dbReference>